<accession>A0ABN2MGQ7</accession>
<evidence type="ECO:0000259" key="1">
    <source>
        <dbReference type="Pfam" id="PF06283"/>
    </source>
</evidence>
<dbReference type="PANTHER" id="PTHR40469">
    <property type="entry name" value="SECRETED GLYCOSYL HYDROLASE"/>
    <property type="match status" value="1"/>
</dbReference>
<name>A0ABN2MGQ7_9MICO</name>
<proteinExistence type="predicted"/>
<dbReference type="PANTHER" id="PTHR40469:SF2">
    <property type="entry name" value="GALACTOSE-BINDING DOMAIN-LIKE SUPERFAMILY PROTEIN"/>
    <property type="match status" value="1"/>
</dbReference>
<keyword evidence="3" id="KW-1185">Reference proteome</keyword>
<dbReference type="Gene3D" id="3.40.50.880">
    <property type="match status" value="1"/>
</dbReference>
<dbReference type="RefSeq" id="WP_157429139.1">
    <property type="nucleotide sequence ID" value="NZ_BAAANK010000001.1"/>
</dbReference>
<evidence type="ECO:0000313" key="3">
    <source>
        <dbReference type="Proteomes" id="UP001501746"/>
    </source>
</evidence>
<comment type="caution">
    <text evidence="2">The sequence shown here is derived from an EMBL/GenBank/DDBJ whole genome shotgun (WGS) entry which is preliminary data.</text>
</comment>
<reference evidence="2 3" key="1">
    <citation type="journal article" date="2019" name="Int. J. Syst. Evol. Microbiol.">
        <title>The Global Catalogue of Microorganisms (GCM) 10K type strain sequencing project: providing services to taxonomists for standard genome sequencing and annotation.</title>
        <authorList>
            <consortium name="The Broad Institute Genomics Platform"/>
            <consortium name="The Broad Institute Genome Sequencing Center for Infectious Disease"/>
            <person name="Wu L."/>
            <person name="Ma J."/>
        </authorList>
    </citation>
    <scope>NUCLEOTIDE SEQUENCE [LARGE SCALE GENOMIC DNA]</scope>
    <source>
        <strain evidence="2 3">JCM 14323</strain>
    </source>
</reference>
<sequence length="229" mass="24528">MTDVVILSGGGRYADPWHPFAETSAALADLAREAGYEVDVRDDPDAALAALDPGVRVLVVNAGDPGDRPPADERVVAAAEAALDAASERGVGILAMHAAAASLRDYAAFERALGGRWVPDVSWHPPIGRAHVHVVGNHAIAEGLTDFTVVDERYTRLQLLATIEPIAEHEEDGTRHPLVWAREVGHSRLVYDALGHDVRSYESPEHRALLTRALAWLAAVPGPSADDRV</sequence>
<dbReference type="EMBL" id="BAAANK010000001">
    <property type="protein sequence ID" value="GAA1825826.1"/>
    <property type="molecule type" value="Genomic_DNA"/>
</dbReference>
<protein>
    <recommendedName>
        <fullName evidence="1">ThuA-like domain-containing protein</fullName>
    </recommendedName>
</protein>
<dbReference type="InterPro" id="IPR029010">
    <property type="entry name" value="ThuA-like"/>
</dbReference>
<dbReference type="InterPro" id="IPR029062">
    <property type="entry name" value="Class_I_gatase-like"/>
</dbReference>
<dbReference type="SUPFAM" id="SSF52317">
    <property type="entry name" value="Class I glutamine amidotransferase-like"/>
    <property type="match status" value="1"/>
</dbReference>
<feature type="domain" description="ThuA-like" evidence="1">
    <location>
        <begin position="21"/>
        <end position="216"/>
    </location>
</feature>
<gene>
    <name evidence="2" type="ORF">GCM10009750_06340</name>
</gene>
<evidence type="ECO:0000313" key="2">
    <source>
        <dbReference type="EMBL" id="GAA1825826.1"/>
    </source>
</evidence>
<organism evidence="2 3">
    <name type="scientific">Agromyces salentinus</name>
    <dbReference type="NCBI Taxonomy" id="269421"/>
    <lineage>
        <taxon>Bacteria</taxon>
        <taxon>Bacillati</taxon>
        <taxon>Actinomycetota</taxon>
        <taxon>Actinomycetes</taxon>
        <taxon>Micrococcales</taxon>
        <taxon>Microbacteriaceae</taxon>
        <taxon>Agromyces</taxon>
    </lineage>
</organism>
<dbReference type="Proteomes" id="UP001501746">
    <property type="component" value="Unassembled WGS sequence"/>
</dbReference>
<dbReference type="Pfam" id="PF06283">
    <property type="entry name" value="ThuA"/>
    <property type="match status" value="1"/>
</dbReference>